<gene>
    <name evidence="3" type="ORF">KSP40_PGU018062</name>
</gene>
<sequence>MAMKRLCEDPQNIHDKPEGKKMRSLRSFTMSVTGSSGGEIYTKFLPSTGASGAQSGMRSTISVSSLKELAFLLQALSARSPQMIMEKARPSSKLQLIFKKPPSLPIFTENRLEDEDGFPLEILLVDAHAGKRPQEIIPPSIKVETVVLDGDFPFDECESWSSVDFNRNIVKERKGKRPLLAGDNVITLKDGAASIHDLKFTDNSSWIKSRHFRIGVKALQGNQKYLSIREAVTSRFMVKDHRGEFGMPDRSWDATLNHARTCPLGDKLYVHNGPQYAVVLNPICEVVSIEIDGISCTLKDLSMPSRAIVEQLVIDAYKRWNSLDEISLPLQGESMNQVVVEPSYQFESFLEVGLIQTDVPMELSNWSPVMQNLLTNKETQLMMYSILRRHCYVC</sequence>
<protein>
    <submittedName>
        <fullName evidence="3">Uncharacterized protein</fullName>
    </submittedName>
</protein>
<feature type="domain" description="Calmodulin binding protein-like N-terminal" evidence="1">
    <location>
        <begin position="94"/>
        <end position="241"/>
    </location>
</feature>
<proteinExistence type="predicted"/>
<keyword evidence="4" id="KW-1185">Reference proteome</keyword>
<evidence type="ECO:0000259" key="2">
    <source>
        <dbReference type="Pfam" id="PF20452"/>
    </source>
</evidence>
<dbReference type="InterPro" id="IPR046829">
    <property type="entry name" value="Calmod_bind_C"/>
</dbReference>
<name>A0ABR2LC88_9ASPA</name>
<accession>A0ABR2LC88</accession>
<dbReference type="PANTHER" id="PTHR31713">
    <property type="entry name" value="OS02G0177800 PROTEIN"/>
    <property type="match status" value="1"/>
</dbReference>
<dbReference type="Pfam" id="PF20452">
    <property type="entry name" value="Calmod_bind_C"/>
    <property type="match status" value="1"/>
</dbReference>
<feature type="domain" description="Calmodulin binding protein C-terminal" evidence="2">
    <location>
        <begin position="267"/>
        <end position="326"/>
    </location>
</feature>
<dbReference type="Proteomes" id="UP001412067">
    <property type="component" value="Unassembled WGS sequence"/>
</dbReference>
<evidence type="ECO:0000259" key="1">
    <source>
        <dbReference type="Pfam" id="PF07887"/>
    </source>
</evidence>
<evidence type="ECO:0000313" key="4">
    <source>
        <dbReference type="Proteomes" id="UP001412067"/>
    </source>
</evidence>
<dbReference type="EMBL" id="JBBWWR010000021">
    <property type="protein sequence ID" value="KAK8937714.1"/>
    <property type="molecule type" value="Genomic_DNA"/>
</dbReference>
<dbReference type="PANTHER" id="PTHR31713:SF42">
    <property type="entry name" value="PROTEIN SAR DEFICIENT 1"/>
    <property type="match status" value="1"/>
</dbReference>
<organism evidence="3 4">
    <name type="scientific">Platanthera guangdongensis</name>
    <dbReference type="NCBI Taxonomy" id="2320717"/>
    <lineage>
        <taxon>Eukaryota</taxon>
        <taxon>Viridiplantae</taxon>
        <taxon>Streptophyta</taxon>
        <taxon>Embryophyta</taxon>
        <taxon>Tracheophyta</taxon>
        <taxon>Spermatophyta</taxon>
        <taxon>Magnoliopsida</taxon>
        <taxon>Liliopsida</taxon>
        <taxon>Asparagales</taxon>
        <taxon>Orchidaceae</taxon>
        <taxon>Orchidoideae</taxon>
        <taxon>Orchideae</taxon>
        <taxon>Orchidinae</taxon>
        <taxon>Platanthera</taxon>
    </lineage>
</organism>
<dbReference type="InterPro" id="IPR012416">
    <property type="entry name" value="CBP60"/>
</dbReference>
<dbReference type="InterPro" id="IPR046831">
    <property type="entry name" value="Calmodulin_bind_N"/>
</dbReference>
<reference evidence="3 4" key="1">
    <citation type="journal article" date="2022" name="Nat. Plants">
        <title>Genomes of leafy and leafless Platanthera orchids illuminate the evolution of mycoheterotrophy.</title>
        <authorList>
            <person name="Li M.H."/>
            <person name="Liu K.W."/>
            <person name="Li Z."/>
            <person name="Lu H.C."/>
            <person name="Ye Q.L."/>
            <person name="Zhang D."/>
            <person name="Wang J.Y."/>
            <person name="Li Y.F."/>
            <person name="Zhong Z.M."/>
            <person name="Liu X."/>
            <person name="Yu X."/>
            <person name="Liu D.K."/>
            <person name="Tu X.D."/>
            <person name="Liu B."/>
            <person name="Hao Y."/>
            <person name="Liao X.Y."/>
            <person name="Jiang Y.T."/>
            <person name="Sun W.H."/>
            <person name="Chen J."/>
            <person name="Chen Y.Q."/>
            <person name="Ai Y."/>
            <person name="Zhai J.W."/>
            <person name="Wu S.S."/>
            <person name="Zhou Z."/>
            <person name="Hsiao Y.Y."/>
            <person name="Wu W.L."/>
            <person name="Chen Y.Y."/>
            <person name="Lin Y.F."/>
            <person name="Hsu J.L."/>
            <person name="Li C.Y."/>
            <person name="Wang Z.W."/>
            <person name="Zhao X."/>
            <person name="Zhong W.Y."/>
            <person name="Ma X.K."/>
            <person name="Ma L."/>
            <person name="Huang J."/>
            <person name="Chen G.Z."/>
            <person name="Huang M.Z."/>
            <person name="Huang L."/>
            <person name="Peng D.H."/>
            <person name="Luo Y.B."/>
            <person name="Zou S.Q."/>
            <person name="Chen S.P."/>
            <person name="Lan S."/>
            <person name="Tsai W.C."/>
            <person name="Van de Peer Y."/>
            <person name="Liu Z.J."/>
        </authorList>
    </citation>
    <scope>NUCLEOTIDE SEQUENCE [LARGE SCALE GENOMIC DNA]</scope>
    <source>
        <strain evidence="3">Lor288</strain>
    </source>
</reference>
<dbReference type="Pfam" id="PF07887">
    <property type="entry name" value="Calmodulin_bind"/>
    <property type="match status" value="1"/>
</dbReference>
<comment type="caution">
    <text evidence="3">The sequence shown here is derived from an EMBL/GenBank/DDBJ whole genome shotgun (WGS) entry which is preliminary data.</text>
</comment>
<evidence type="ECO:0000313" key="3">
    <source>
        <dbReference type="EMBL" id="KAK8937714.1"/>
    </source>
</evidence>